<dbReference type="EMBL" id="JAPDOD010000058">
    <property type="protein sequence ID" value="MDA0166084.1"/>
    <property type="molecule type" value="Genomic_DNA"/>
</dbReference>
<feature type="transmembrane region" description="Helical" evidence="1">
    <location>
        <begin position="262"/>
        <end position="284"/>
    </location>
</feature>
<feature type="transmembrane region" description="Helical" evidence="1">
    <location>
        <begin position="236"/>
        <end position="255"/>
    </location>
</feature>
<keyword evidence="1" id="KW-0812">Transmembrane</keyword>
<keyword evidence="1" id="KW-0472">Membrane</keyword>
<comment type="caution">
    <text evidence="2">The sequence shown here is derived from an EMBL/GenBank/DDBJ whole genome shotgun (WGS) entry which is preliminary data.</text>
</comment>
<keyword evidence="3" id="KW-1185">Reference proteome</keyword>
<proteinExistence type="predicted"/>
<evidence type="ECO:0000256" key="1">
    <source>
        <dbReference type="SAM" id="Phobius"/>
    </source>
</evidence>
<feature type="transmembrane region" description="Helical" evidence="1">
    <location>
        <begin position="28"/>
        <end position="48"/>
    </location>
</feature>
<dbReference type="Proteomes" id="UP001149140">
    <property type="component" value="Unassembled WGS sequence"/>
</dbReference>
<reference evidence="2" key="1">
    <citation type="submission" date="2022-10" db="EMBL/GenBank/DDBJ databases">
        <title>The WGS of Solirubrobacter ginsenosidimutans DSM 21036.</title>
        <authorList>
            <person name="Jiang Z."/>
        </authorList>
    </citation>
    <scope>NUCLEOTIDE SEQUENCE</scope>
    <source>
        <strain evidence="2">DSM 21036</strain>
    </source>
</reference>
<organism evidence="2 3">
    <name type="scientific">Solirubrobacter ginsenosidimutans</name>
    <dbReference type="NCBI Taxonomy" id="490573"/>
    <lineage>
        <taxon>Bacteria</taxon>
        <taxon>Bacillati</taxon>
        <taxon>Actinomycetota</taxon>
        <taxon>Thermoleophilia</taxon>
        <taxon>Solirubrobacterales</taxon>
        <taxon>Solirubrobacteraceae</taxon>
        <taxon>Solirubrobacter</taxon>
    </lineage>
</organism>
<protein>
    <submittedName>
        <fullName evidence="2">Uncharacterized protein</fullName>
    </submittedName>
</protein>
<dbReference type="RefSeq" id="WP_270045344.1">
    <property type="nucleotide sequence ID" value="NZ_JAPDOD010000058.1"/>
</dbReference>
<feature type="transmembrane region" description="Helical" evidence="1">
    <location>
        <begin position="96"/>
        <end position="119"/>
    </location>
</feature>
<evidence type="ECO:0000313" key="3">
    <source>
        <dbReference type="Proteomes" id="UP001149140"/>
    </source>
</evidence>
<name>A0A9X3N098_9ACTN</name>
<gene>
    <name evidence="2" type="ORF">OM076_37820</name>
</gene>
<feature type="transmembrane region" description="Helical" evidence="1">
    <location>
        <begin position="211"/>
        <end position="230"/>
    </location>
</feature>
<feature type="transmembrane region" description="Helical" evidence="1">
    <location>
        <begin position="145"/>
        <end position="166"/>
    </location>
</feature>
<feature type="transmembrane region" description="Helical" evidence="1">
    <location>
        <begin position="55"/>
        <end position="76"/>
    </location>
</feature>
<accession>A0A9X3N098</accession>
<dbReference type="AlphaFoldDB" id="A0A9X3N098"/>
<evidence type="ECO:0000313" key="2">
    <source>
        <dbReference type="EMBL" id="MDA0166084.1"/>
    </source>
</evidence>
<sequence length="285" mass="29754">MVAALPLFGAFLAGLGTRRWLQQHVTILFRLQLAGGIGLLSVLAGWSFNVSVRNVAAIGVLLVAQLTSVAVASRVFRKRTDGALFSFWMFGNPTFWTAPVAAAALGAEAAVFVIAYDMLTQARIAIGVRAMRSHAPKSQSAKTALADYAPTIAAMSGLLLGLVFPAPDFVDSVVAVLGIVMAFFGFMLLGVSWPRNRWTGVPQVAMTVRALALHFTLVPALLGLATLAGVDLPGAVWLLAFGPVPTSVVSFSQVYGYSPRTAATGLAISIGCAIALLPLSLTLAG</sequence>
<keyword evidence="1" id="KW-1133">Transmembrane helix</keyword>
<feature type="transmembrane region" description="Helical" evidence="1">
    <location>
        <begin position="172"/>
        <end position="191"/>
    </location>
</feature>